<evidence type="ECO:0000256" key="4">
    <source>
        <dbReference type="SAM" id="Coils"/>
    </source>
</evidence>
<evidence type="ECO:0000256" key="5">
    <source>
        <dbReference type="SAM" id="Phobius"/>
    </source>
</evidence>
<feature type="transmembrane region" description="Helical" evidence="5">
    <location>
        <begin position="142"/>
        <end position="165"/>
    </location>
</feature>
<feature type="transmembrane region" description="Helical" evidence="5">
    <location>
        <begin position="102"/>
        <end position="122"/>
    </location>
</feature>
<keyword evidence="1 3" id="KW-0807">Transducer</keyword>
<name>A0AAE3KA87_9EURY</name>
<feature type="domain" description="Methyl-accepting transducer" evidence="6">
    <location>
        <begin position="317"/>
        <end position="557"/>
    </location>
</feature>
<reference evidence="7" key="2">
    <citation type="submission" date="2022-02" db="EMBL/GenBank/DDBJ databases">
        <authorList>
            <person name="Elcheninov A.G."/>
            <person name="Sorokin D.Y."/>
            <person name="Kublanov I.V."/>
        </authorList>
    </citation>
    <scope>NUCLEOTIDE SEQUENCE</scope>
    <source>
        <strain evidence="7">AArc-St2</strain>
    </source>
</reference>
<dbReference type="GO" id="GO:0016020">
    <property type="term" value="C:membrane"/>
    <property type="evidence" value="ECO:0007669"/>
    <property type="project" value="InterPro"/>
</dbReference>
<evidence type="ECO:0000256" key="3">
    <source>
        <dbReference type="PROSITE-ProRule" id="PRU00284"/>
    </source>
</evidence>
<dbReference type="Pfam" id="PF00015">
    <property type="entry name" value="MCPsignal"/>
    <property type="match status" value="1"/>
</dbReference>
<evidence type="ECO:0000313" key="8">
    <source>
        <dbReference type="Proteomes" id="UP001203207"/>
    </source>
</evidence>
<proteinExistence type="inferred from homology"/>
<dbReference type="GO" id="GO:0006935">
    <property type="term" value="P:chemotaxis"/>
    <property type="evidence" value="ECO:0007669"/>
    <property type="project" value="InterPro"/>
</dbReference>
<keyword evidence="5" id="KW-0812">Transmembrane</keyword>
<sequence>MKDTGSWGRRGRHTLFEFITKTPDGTRVTDGSFEKRHRIVLFSIAIQLPILFAISRFTGLGALTGVEFPSIPFSHSFAGVGGIAAIATLAAVPSLSRRTRSLLASFGFMTCAAVLAYFWGGFIEAHFLYFVGVGIVALYEDWVPFAVSILYVVFQHSIFGVVGGIHVYNHPAAMQHPVAWGVIHGIFVAGLAIAILLHWQSLESTHLDLDERVADIEALEQKQKEVDAARQEAETQRANAAQLNQSLREEAAIMGTALTAVADRDLSKNPPTDSNITAMQEVSSAYFRMTRDLSAVVTDLRSFAQNVEQTTETTYSRADALQHTQHEHAEDVRSLSNQLRTQAEKLETASDEMNNLSAVIEEIASSTEEVSVESTRVAENSQEANKQIQTAVTVMDDVERRVSTVTELIETMSDRMDSVESATSLIDEIADRTNILALNASIEAARAGGNGNNAGDGFTVVADEVKNLATQTQQHSATIQSDIETTLSDVSTVQTNIQTLSSSITDSRNTVVDTGSIFEDVNRSMSNLEASTNEVSRAIDEGAATTEEVTQAIMSVAEGARTLATTGDRVANSSEETAIEIGNIKSDLSALGEQTTTLRKELDQFIIRDLAELNQVSDDSSATISPK</sequence>
<dbReference type="SUPFAM" id="SSF58104">
    <property type="entry name" value="Methyl-accepting chemotaxis protein (MCP) signaling domain"/>
    <property type="match status" value="1"/>
</dbReference>
<evidence type="ECO:0000313" key="7">
    <source>
        <dbReference type="EMBL" id="MCL9818170.1"/>
    </source>
</evidence>
<dbReference type="Gene3D" id="1.10.287.950">
    <property type="entry name" value="Methyl-accepting chemotaxis protein"/>
    <property type="match status" value="1"/>
</dbReference>
<dbReference type="GO" id="GO:0007165">
    <property type="term" value="P:signal transduction"/>
    <property type="evidence" value="ECO:0007669"/>
    <property type="project" value="UniProtKB-KW"/>
</dbReference>
<dbReference type="AlphaFoldDB" id="A0AAE3KA87"/>
<gene>
    <name evidence="7" type="ORF">AArcSt2_14600</name>
</gene>
<dbReference type="PROSITE" id="PS50111">
    <property type="entry name" value="CHEMOTAXIS_TRANSDUC_2"/>
    <property type="match status" value="1"/>
</dbReference>
<dbReference type="InterPro" id="IPR004090">
    <property type="entry name" value="Chemotax_Me-accpt_rcpt"/>
</dbReference>
<dbReference type="InterPro" id="IPR004089">
    <property type="entry name" value="MCPsignal_dom"/>
</dbReference>
<evidence type="ECO:0000259" key="6">
    <source>
        <dbReference type="PROSITE" id="PS50111"/>
    </source>
</evidence>
<dbReference type="Proteomes" id="UP001203207">
    <property type="component" value="Unassembled WGS sequence"/>
</dbReference>
<dbReference type="PRINTS" id="PR00260">
    <property type="entry name" value="CHEMTRNSDUCR"/>
</dbReference>
<dbReference type="EMBL" id="JAKRVX010000008">
    <property type="protein sequence ID" value="MCL9818170.1"/>
    <property type="molecule type" value="Genomic_DNA"/>
</dbReference>
<keyword evidence="5" id="KW-1133">Transmembrane helix</keyword>
<accession>A0AAE3KA87</accession>
<feature type="coiled-coil region" evidence="4">
    <location>
        <begin position="216"/>
        <end position="250"/>
    </location>
</feature>
<dbReference type="RefSeq" id="WP_250585659.1">
    <property type="nucleotide sequence ID" value="NZ_JAKRVX010000008.1"/>
</dbReference>
<keyword evidence="4" id="KW-0175">Coiled coil</keyword>
<feature type="transmembrane region" description="Helical" evidence="5">
    <location>
        <begin position="77"/>
        <end position="95"/>
    </location>
</feature>
<dbReference type="SMART" id="SM00283">
    <property type="entry name" value="MA"/>
    <property type="match status" value="1"/>
</dbReference>
<dbReference type="PANTHER" id="PTHR32089">
    <property type="entry name" value="METHYL-ACCEPTING CHEMOTAXIS PROTEIN MCPB"/>
    <property type="match status" value="1"/>
</dbReference>
<organism evidence="7 8">
    <name type="scientific">Natronocalculus amylovorans</name>
    <dbReference type="NCBI Taxonomy" id="2917812"/>
    <lineage>
        <taxon>Archaea</taxon>
        <taxon>Methanobacteriati</taxon>
        <taxon>Methanobacteriota</taxon>
        <taxon>Stenosarchaea group</taxon>
        <taxon>Halobacteria</taxon>
        <taxon>Halobacteriales</taxon>
        <taxon>Haloferacaceae</taxon>
        <taxon>Natronocalculus</taxon>
    </lineage>
</organism>
<feature type="coiled-coil region" evidence="4">
    <location>
        <begin position="329"/>
        <end position="366"/>
    </location>
</feature>
<keyword evidence="8" id="KW-1185">Reference proteome</keyword>
<comment type="caution">
    <text evidence="7">The sequence shown here is derived from an EMBL/GenBank/DDBJ whole genome shotgun (WGS) entry which is preliminary data.</text>
</comment>
<comment type="similarity">
    <text evidence="2">Belongs to the methyl-accepting chemotaxis (MCP) protein family.</text>
</comment>
<evidence type="ECO:0000256" key="1">
    <source>
        <dbReference type="ARBA" id="ARBA00023224"/>
    </source>
</evidence>
<evidence type="ECO:0000256" key="2">
    <source>
        <dbReference type="ARBA" id="ARBA00029447"/>
    </source>
</evidence>
<dbReference type="GO" id="GO:0004888">
    <property type="term" value="F:transmembrane signaling receptor activity"/>
    <property type="evidence" value="ECO:0007669"/>
    <property type="project" value="InterPro"/>
</dbReference>
<dbReference type="PANTHER" id="PTHR32089:SF112">
    <property type="entry name" value="LYSOZYME-LIKE PROTEIN-RELATED"/>
    <property type="match status" value="1"/>
</dbReference>
<feature type="transmembrane region" description="Helical" evidence="5">
    <location>
        <begin position="39"/>
        <end position="57"/>
    </location>
</feature>
<keyword evidence="5" id="KW-0472">Membrane</keyword>
<feature type="transmembrane region" description="Helical" evidence="5">
    <location>
        <begin position="177"/>
        <end position="199"/>
    </location>
</feature>
<reference evidence="7" key="1">
    <citation type="journal article" date="2022" name="Syst. Appl. Microbiol.">
        <title>Natronocalculus amylovorans gen. nov., sp. nov., and Natranaeroarchaeum aerophilus sp. nov., dominant culturable amylolytic natronoarchaea from hypersaline soda lakes in southwestern Siberia.</title>
        <authorList>
            <person name="Sorokin D.Y."/>
            <person name="Elcheninov A.G."/>
            <person name="Khizhniak T.V."/>
            <person name="Koenen M."/>
            <person name="Bale N.J."/>
            <person name="Damste J.S.S."/>
            <person name="Kublanov I.V."/>
        </authorList>
    </citation>
    <scope>NUCLEOTIDE SEQUENCE</scope>
    <source>
        <strain evidence="7">AArc-St2</strain>
    </source>
</reference>
<protein>
    <submittedName>
        <fullName evidence="7">Methyl-accepting chemotaxis protein</fullName>
    </submittedName>
</protein>